<evidence type="ECO:0000256" key="6">
    <source>
        <dbReference type="ARBA" id="ARBA00032656"/>
    </source>
</evidence>
<dbReference type="InterPro" id="IPR001040">
    <property type="entry name" value="TIF_eIF_4E"/>
</dbReference>
<dbReference type="PANTHER" id="PTHR11960:SF8">
    <property type="entry name" value="EUKARYOTIC TRANSLATION INITIATION FACTOR 4E1-RELATED"/>
    <property type="match status" value="1"/>
</dbReference>
<dbReference type="Gene3D" id="3.30.760.10">
    <property type="entry name" value="RNA Cap, Translation Initiation Factor Eif4e"/>
    <property type="match status" value="1"/>
</dbReference>
<dbReference type="InterPro" id="IPR019770">
    <property type="entry name" value="TIF_eIF_4E_CS"/>
</dbReference>
<evidence type="ECO:0000256" key="5">
    <source>
        <dbReference type="ARBA" id="ARBA00022917"/>
    </source>
</evidence>
<proteinExistence type="inferred from homology"/>
<gene>
    <name evidence="9" type="primary">LOC117146037</name>
</gene>
<dbReference type="PANTHER" id="PTHR11960">
    <property type="entry name" value="EUKARYOTIC TRANSLATION INITIATION FACTOR 4E RELATED"/>
    <property type="match status" value="1"/>
</dbReference>
<name>A0A6P8KV78_DROMA</name>
<evidence type="ECO:0000256" key="2">
    <source>
        <dbReference type="ARBA" id="ARBA00022540"/>
    </source>
</evidence>
<dbReference type="GO" id="GO:0000340">
    <property type="term" value="F:RNA 7-methylguanosine cap binding"/>
    <property type="evidence" value="ECO:0007669"/>
    <property type="project" value="UniProtKB-ARBA"/>
</dbReference>
<evidence type="ECO:0000256" key="7">
    <source>
        <dbReference type="RuleBase" id="RU004374"/>
    </source>
</evidence>
<dbReference type="GeneID" id="117146037"/>
<dbReference type="Pfam" id="PF01652">
    <property type="entry name" value="IF4E"/>
    <property type="match status" value="1"/>
</dbReference>
<protein>
    <recommendedName>
        <fullName evidence="6">eIF-4F 25 kDa subunit</fullName>
    </recommendedName>
</protein>
<keyword evidence="2 7" id="KW-0396">Initiation factor</keyword>
<keyword evidence="4 7" id="KW-0694">RNA-binding</keyword>
<comment type="similarity">
    <text evidence="1 7">Belongs to the eukaryotic initiation factor 4E family.</text>
</comment>
<dbReference type="Proteomes" id="UP000515162">
    <property type="component" value="Chromosome 3R"/>
</dbReference>
<keyword evidence="3" id="KW-0810">Translation regulation</keyword>
<dbReference type="GO" id="GO:0016281">
    <property type="term" value="C:eukaryotic translation initiation factor 4F complex"/>
    <property type="evidence" value="ECO:0007669"/>
    <property type="project" value="TreeGrafter"/>
</dbReference>
<dbReference type="RefSeq" id="XP_033167859.1">
    <property type="nucleotide sequence ID" value="XM_033311968.1"/>
</dbReference>
<dbReference type="GO" id="GO:0003743">
    <property type="term" value="F:translation initiation factor activity"/>
    <property type="evidence" value="ECO:0007669"/>
    <property type="project" value="UniProtKB-KW"/>
</dbReference>
<evidence type="ECO:0000256" key="1">
    <source>
        <dbReference type="ARBA" id="ARBA00009860"/>
    </source>
</evidence>
<evidence type="ECO:0000313" key="9">
    <source>
        <dbReference type="RefSeq" id="XP_033167859.1"/>
    </source>
</evidence>
<dbReference type="GO" id="GO:0006417">
    <property type="term" value="P:regulation of translation"/>
    <property type="evidence" value="ECO:0007669"/>
    <property type="project" value="UniProtKB-KW"/>
</dbReference>
<organism evidence="8 9">
    <name type="scientific">Drosophila mauritiana</name>
    <name type="common">Fruit fly</name>
    <dbReference type="NCBI Taxonomy" id="7226"/>
    <lineage>
        <taxon>Eukaryota</taxon>
        <taxon>Metazoa</taxon>
        <taxon>Ecdysozoa</taxon>
        <taxon>Arthropoda</taxon>
        <taxon>Hexapoda</taxon>
        <taxon>Insecta</taxon>
        <taxon>Pterygota</taxon>
        <taxon>Neoptera</taxon>
        <taxon>Endopterygota</taxon>
        <taxon>Diptera</taxon>
        <taxon>Brachycera</taxon>
        <taxon>Muscomorpha</taxon>
        <taxon>Ephydroidea</taxon>
        <taxon>Drosophilidae</taxon>
        <taxon>Drosophila</taxon>
        <taxon>Sophophora</taxon>
    </lineage>
</organism>
<accession>A0A6P8KV78</accession>
<dbReference type="CTD" id="43422"/>
<dbReference type="InterPro" id="IPR023398">
    <property type="entry name" value="TIF_eIF4e-like"/>
</dbReference>
<evidence type="ECO:0000256" key="4">
    <source>
        <dbReference type="ARBA" id="ARBA00022884"/>
    </source>
</evidence>
<keyword evidence="5 7" id="KW-0648">Protein biosynthesis</keyword>
<dbReference type="SUPFAM" id="SSF55418">
    <property type="entry name" value="eIF4e-like"/>
    <property type="match status" value="1"/>
</dbReference>
<evidence type="ECO:0000256" key="3">
    <source>
        <dbReference type="ARBA" id="ARBA00022845"/>
    </source>
</evidence>
<evidence type="ECO:0000313" key="8">
    <source>
        <dbReference type="Proteomes" id="UP000515162"/>
    </source>
</evidence>
<dbReference type="PROSITE" id="PS00813">
    <property type="entry name" value="IF4E"/>
    <property type="match status" value="1"/>
</dbReference>
<dbReference type="AlphaFoldDB" id="A0A6P8KV78"/>
<sequence length="227" mass="26100">MLALSLATLAGKFWSFRIKLKAQSVCEMENSRQSKESSELKRGTSLDDYKLASLGATNKHQLQNTWTLWGVNYDPEIPWEDMLKEIDSFDTVEDFWNLYFSIDTPSKLNRGCDYMLFKKGIRPMWEDPPNKGGGRWTNSVDKRFSAELDKIWLDVLLCLIGEACDHCDQICGALVRIRKNINKISVWTKADAGDEAIREIGHKLSCEVLNLKGKKNWIFFPHESQES</sequence>
<reference evidence="9" key="1">
    <citation type="submission" date="2025-08" db="UniProtKB">
        <authorList>
            <consortium name="RefSeq"/>
        </authorList>
    </citation>
    <scope>IDENTIFICATION</scope>
    <source>
        <strain evidence="9">Mau12</strain>
        <tissue evidence="9">Whole Body</tissue>
    </source>
</reference>
<keyword evidence="8" id="KW-1185">Reference proteome</keyword>